<organism evidence="2 3">
    <name type="scientific">Pseudophaeobacter arcticus</name>
    <dbReference type="NCBI Taxonomy" id="385492"/>
    <lineage>
        <taxon>Bacteria</taxon>
        <taxon>Pseudomonadati</taxon>
        <taxon>Pseudomonadota</taxon>
        <taxon>Alphaproteobacteria</taxon>
        <taxon>Rhodobacterales</taxon>
        <taxon>Paracoccaceae</taxon>
        <taxon>Pseudophaeobacter</taxon>
    </lineage>
</organism>
<dbReference type="InterPro" id="IPR036930">
    <property type="entry name" value="WGR_dom_sf"/>
</dbReference>
<dbReference type="CDD" id="cd07996">
    <property type="entry name" value="WGR_MMR_like"/>
    <property type="match status" value="1"/>
</dbReference>
<protein>
    <recommendedName>
        <fullName evidence="1">WGR domain-containing protein</fullName>
    </recommendedName>
</protein>
<accession>A0ABQ0AKH6</accession>
<dbReference type="InterPro" id="IPR049809">
    <property type="entry name" value="YehF/YfeS-like_WGR"/>
</dbReference>
<evidence type="ECO:0000259" key="1">
    <source>
        <dbReference type="Pfam" id="PF05406"/>
    </source>
</evidence>
<dbReference type="SUPFAM" id="SSF142921">
    <property type="entry name" value="WGR domain-like"/>
    <property type="match status" value="1"/>
</dbReference>
<feature type="domain" description="WGR" evidence="1">
    <location>
        <begin position="6"/>
        <end position="79"/>
    </location>
</feature>
<dbReference type="EMBL" id="BAABWU010000006">
    <property type="protein sequence ID" value="GAA6196376.1"/>
    <property type="molecule type" value="Genomic_DNA"/>
</dbReference>
<dbReference type="InterPro" id="IPR008893">
    <property type="entry name" value="WGR_domain"/>
</dbReference>
<dbReference type="Proteomes" id="UP001441944">
    <property type="component" value="Unassembled WGS sequence"/>
</dbReference>
<evidence type="ECO:0000313" key="2">
    <source>
        <dbReference type="EMBL" id="GAA6196376.1"/>
    </source>
</evidence>
<name>A0ABQ0AKH6_9RHOB</name>
<evidence type="ECO:0000313" key="3">
    <source>
        <dbReference type="Proteomes" id="UP001441944"/>
    </source>
</evidence>
<keyword evidence="3" id="KW-1185">Reference proteome</keyword>
<dbReference type="RefSeq" id="WP_435368837.1">
    <property type="nucleotide sequence ID" value="NZ_BAABWU010000006.1"/>
</dbReference>
<dbReference type="Pfam" id="PF05406">
    <property type="entry name" value="WGR"/>
    <property type="match status" value="1"/>
</dbReference>
<reference evidence="2 3" key="1">
    <citation type="submission" date="2024-04" db="EMBL/GenBank/DDBJ databases">
        <title>Draft genome sequence of Pseudophaeobacter arcticus NBRC 116598.</title>
        <authorList>
            <person name="Miyakawa T."/>
            <person name="Kusuya Y."/>
            <person name="Miura T."/>
        </authorList>
    </citation>
    <scope>NUCLEOTIDE SEQUENCE [LARGE SCALE GENOMIC DNA]</scope>
    <source>
        <strain evidence="2 3">SU-CL00105</strain>
    </source>
</reference>
<proteinExistence type="predicted"/>
<comment type="caution">
    <text evidence="2">The sequence shown here is derived from an EMBL/GenBank/DDBJ whole genome shotgun (WGS) entry which is preliminary data.</text>
</comment>
<gene>
    <name evidence="2" type="ORF">NBRC116598_18200</name>
</gene>
<sequence>MTAPVQTRLEKFDYVEGRHRYCVLRLSQTLFGEWCLEQAKGPIGAPGGQQIRAYFHQHGEALQNFEALRESQVKRGFVPIPVQLGLL</sequence>